<organism evidence="8 9">
    <name type="scientific">Propionispira arboris</name>
    <dbReference type="NCBI Taxonomy" id="84035"/>
    <lineage>
        <taxon>Bacteria</taxon>
        <taxon>Bacillati</taxon>
        <taxon>Bacillota</taxon>
        <taxon>Negativicutes</taxon>
        <taxon>Selenomonadales</taxon>
        <taxon>Selenomonadaceae</taxon>
        <taxon>Propionispira</taxon>
    </lineage>
</organism>
<dbReference type="PANTHER" id="PTHR42910:SF1">
    <property type="entry name" value="MAJOR FACILITATOR SUPERFAMILY (MFS) PROFILE DOMAIN-CONTAINING PROTEIN"/>
    <property type="match status" value="1"/>
</dbReference>
<evidence type="ECO:0000256" key="2">
    <source>
        <dbReference type="ARBA" id="ARBA00022448"/>
    </source>
</evidence>
<feature type="transmembrane region" description="Helical" evidence="6">
    <location>
        <begin position="370"/>
        <end position="390"/>
    </location>
</feature>
<comment type="subcellular location">
    <subcellularLocation>
        <location evidence="1">Cell membrane</location>
        <topology evidence="1">Multi-pass membrane protein</topology>
    </subcellularLocation>
</comment>
<dbReference type="PROSITE" id="PS50850">
    <property type="entry name" value="MFS"/>
    <property type="match status" value="1"/>
</dbReference>
<dbReference type="SUPFAM" id="SSF103473">
    <property type="entry name" value="MFS general substrate transporter"/>
    <property type="match status" value="1"/>
</dbReference>
<dbReference type="Gene3D" id="1.20.1250.20">
    <property type="entry name" value="MFS general substrate transporter like domains"/>
    <property type="match status" value="1"/>
</dbReference>
<dbReference type="InterPro" id="IPR036259">
    <property type="entry name" value="MFS_trans_sf"/>
</dbReference>
<feature type="transmembrane region" description="Helical" evidence="6">
    <location>
        <begin position="280"/>
        <end position="298"/>
    </location>
</feature>
<evidence type="ECO:0000259" key="7">
    <source>
        <dbReference type="PROSITE" id="PS50850"/>
    </source>
</evidence>
<feature type="transmembrane region" description="Helical" evidence="6">
    <location>
        <begin position="12"/>
        <end position="32"/>
    </location>
</feature>
<accession>A0A1H7D0S1</accession>
<feature type="transmembrane region" description="Helical" evidence="6">
    <location>
        <begin position="105"/>
        <end position="127"/>
    </location>
</feature>
<dbReference type="GO" id="GO:0022857">
    <property type="term" value="F:transmembrane transporter activity"/>
    <property type="evidence" value="ECO:0007669"/>
    <property type="project" value="InterPro"/>
</dbReference>
<dbReference type="PANTHER" id="PTHR42910">
    <property type="entry name" value="TRANSPORTER SCO4007-RELATED"/>
    <property type="match status" value="1"/>
</dbReference>
<feature type="transmembrane region" description="Helical" evidence="6">
    <location>
        <begin position="81"/>
        <end position="99"/>
    </location>
</feature>
<dbReference type="Proteomes" id="UP000199662">
    <property type="component" value="Unassembled WGS sequence"/>
</dbReference>
<feature type="transmembrane region" description="Helical" evidence="6">
    <location>
        <begin position="52"/>
        <end position="69"/>
    </location>
</feature>
<dbReference type="STRING" id="84035.SAMN05660742_1245"/>
<feature type="transmembrane region" description="Helical" evidence="6">
    <location>
        <begin position="166"/>
        <end position="184"/>
    </location>
</feature>
<dbReference type="Pfam" id="PF07690">
    <property type="entry name" value="MFS_1"/>
    <property type="match status" value="1"/>
</dbReference>
<keyword evidence="9" id="KW-1185">Reference proteome</keyword>
<evidence type="ECO:0000256" key="4">
    <source>
        <dbReference type="ARBA" id="ARBA00022989"/>
    </source>
</evidence>
<dbReference type="InterPro" id="IPR011701">
    <property type="entry name" value="MFS"/>
</dbReference>
<dbReference type="GO" id="GO:0005886">
    <property type="term" value="C:plasma membrane"/>
    <property type="evidence" value="ECO:0007669"/>
    <property type="project" value="UniProtKB-SubCell"/>
</dbReference>
<evidence type="ECO:0000313" key="8">
    <source>
        <dbReference type="EMBL" id="SEJ91695.1"/>
    </source>
</evidence>
<reference evidence="8 9" key="1">
    <citation type="submission" date="2016-10" db="EMBL/GenBank/DDBJ databases">
        <authorList>
            <person name="de Groot N.N."/>
        </authorList>
    </citation>
    <scope>NUCLEOTIDE SEQUENCE [LARGE SCALE GENOMIC DNA]</scope>
    <source>
        <strain evidence="8 9">DSM 2179</strain>
    </source>
</reference>
<feature type="transmembrane region" description="Helical" evidence="6">
    <location>
        <begin position="252"/>
        <end position="273"/>
    </location>
</feature>
<dbReference type="AlphaFoldDB" id="A0A1H7D0S1"/>
<keyword evidence="2" id="KW-0813">Transport</keyword>
<dbReference type="EMBL" id="FNZK01000024">
    <property type="protein sequence ID" value="SEJ91695.1"/>
    <property type="molecule type" value="Genomic_DNA"/>
</dbReference>
<keyword evidence="4 6" id="KW-1133">Transmembrane helix</keyword>
<evidence type="ECO:0000256" key="3">
    <source>
        <dbReference type="ARBA" id="ARBA00022692"/>
    </source>
</evidence>
<gene>
    <name evidence="8" type="ORF">SAMN05660742_1245</name>
</gene>
<keyword evidence="3 6" id="KW-0812">Transmembrane</keyword>
<evidence type="ECO:0000256" key="6">
    <source>
        <dbReference type="SAM" id="Phobius"/>
    </source>
</evidence>
<evidence type="ECO:0000256" key="5">
    <source>
        <dbReference type="ARBA" id="ARBA00023136"/>
    </source>
</evidence>
<dbReference type="PROSITE" id="PS51257">
    <property type="entry name" value="PROKAR_LIPOPROTEIN"/>
    <property type="match status" value="1"/>
</dbReference>
<proteinExistence type="predicted"/>
<keyword evidence="5 6" id="KW-0472">Membrane</keyword>
<feature type="transmembrane region" description="Helical" evidence="6">
    <location>
        <begin position="220"/>
        <end position="240"/>
    </location>
</feature>
<feature type="transmembrane region" description="Helical" evidence="6">
    <location>
        <begin position="139"/>
        <end position="160"/>
    </location>
</feature>
<feature type="transmembrane region" description="Helical" evidence="6">
    <location>
        <begin position="345"/>
        <end position="364"/>
    </location>
</feature>
<sequence>MNIKSQENQKIPQWLMLMLAIACGVIVANLYFAQPLIGPISLALGISPQLSGMIVTLTQIGYGLGLLFIVPLSDLIENRKLILSVLVILLLALVALVVIPTANIFFIASFFIGIGAVAVQILVPYAAYLSSDEQRGRAVGNVMSGLLFGIMLARPVASFITAAWDWNAVFILAAVLIVLIMVMLRKYLPERKPVPTMKYGQLIKSLWGLFTTISILRRRAIYQAFLFSAFSLFWTVMPLWLVDAFALSQNGIALFSLAGVAGALAAPIAGRLADRGWTRCLTGAAFILGSFAFLLTHFLQDTVFALPILVVAAIVLDMAVSGNLILGQRAIYSLGSEIRGRLNGIFMAIFFLGGAVGSAIGGWSYAQYGWFFTSIIGLSMPLAAFVYYLTEQKNKA</sequence>
<protein>
    <submittedName>
        <fullName evidence="8">Predicted arabinose efflux permease, MFS family</fullName>
    </submittedName>
</protein>
<dbReference type="InterPro" id="IPR020846">
    <property type="entry name" value="MFS_dom"/>
</dbReference>
<feature type="domain" description="Major facilitator superfamily (MFS) profile" evidence="7">
    <location>
        <begin position="15"/>
        <end position="394"/>
    </location>
</feature>
<evidence type="ECO:0000313" key="9">
    <source>
        <dbReference type="Proteomes" id="UP000199662"/>
    </source>
</evidence>
<dbReference type="CDD" id="cd17324">
    <property type="entry name" value="MFS_NepI_like"/>
    <property type="match status" value="1"/>
</dbReference>
<dbReference type="RefSeq" id="WP_091835082.1">
    <property type="nucleotide sequence ID" value="NZ_FNZK01000024.1"/>
</dbReference>
<feature type="transmembrane region" description="Helical" evidence="6">
    <location>
        <begin position="304"/>
        <end position="325"/>
    </location>
</feature>
<evidence type="ECO:0000256" key="1">
    <source>
        <dbReference type="ARBA" id="ARBA00004651"/>
    </source>
</evidence>
<name>A0A1H7D0S1_9FIRM</name>